<keyword evidence="3 12" id="KW-0812">Transmembrane</keyword>
<comment type="caution">
    <text evidence="13">The sequence shown here is derived from an EMBL/GenBank/DDBJ whole genome shotgun (WGS) entry which is preliminary data.</text>
</comment>
<dbReference type="PANTHER" id="PTHR23289:SF2">
    <property type="entry name" value="CYTOCHROME C OXIDASE ASSEMBLY PROTEIN COX15 HOMOLOG"/>
    <property type="match status" value="1"/>
</dbReference>
<feature type="transmembrane region" description="Helical" evidence="12">
    <location>
        <begin position="98"/>
        <end position="114"/>
    </location>
</feature>
<comment type="similarity">
    <text evidence="12">Belongs to the COX15/CtaA family. Type 2 subfamily.</text>
</comment>
<dbReference type="RefSeq" id="WP_284368884.1">
    <property type="nucleotide sequence ID" value="NZ_BSNJ01000001.1"/>
</dbReference>
<sequence length="341" mass="38979">MAISFDKQVPRWVTGWLAFMVLLVTAMIIVGGATRLTNSGLSITEWAPITGALPPLTQADWIAEFERYKLIPEFEAEHPDMDLQGFKFIYFWEWAHRQLGRIIGLVFALPLLILTLQRKLPAGRGVWLYGILILIGIQGAIGWWMVHSGLQEGMVAVSQYRLAIHLGMAFIILGLLLWMLIEAWRGWNRTVSAPRGWLPPLLLVLIYVQIMAGAFVAGTDSGKTYNSWPLMDGDVVPSGYWIQSPFWRNIFENPAAIQFNHRMLAYIILVLFFAVLFRYRRSRVMRLPLFMLGLCLIWQVGLGIWTLLAVAPLNLALLHQFSSIIVFIVAVWMLSRWKKIR</sequence>
<evidence type="ECO:0000313" key="14">
    <source>
        <dbReference type="Proteomes" id="UP001161390"/>
    </source>
</evidence>
<comment type="pathway">
    <text evidence="10 12">Porphyrin-containing compound metabolism; heme A biosynthesis; heme A from heme O: step 1/1.</text>
</comment>
<keyword evidence="6 12" id="KW-0560">Oxidoreductase</keyword>
<feature type="transmembrane region" description="Helical" evidence="12">
    <location>
        <begin position="126"/>
        <end position="146"/>
    </location>
</feature>
<evidence type="ECO:0000256" key="6">
    <source>
        <dbReference type="ARBA" id="ARBA00023002"/>
    </source>
</evidence>
<dbReference type="Proteomes" id="UP001161390">
    <property type="component" value="Unassembled WGS sequence"/>
</dbReference>
<dbReference type="InterPro" id="IPR023754">
    <property type="entry name" value="HemeA_Synthase_type2"/>
</dbReference>
<evidence type="ECO:0000256" key="12">
    <source>
        <dbReference type="HAMAP-Rule" id="MF_01665"/>
    </source>
</evidence>
<dbReference type="EC" id="1.17.99.9" evidence="12"/>
<feature type="transmembrane region" description="Helical" evidence="12">
    <location>
        <begin position="162"/>
        <end position="184"/>
    </location>
</feature>
<keyword evidence="5 12" id="KW-1133">Transmembrane helix</keyword>
<keyword evidence="7 12" id="KW-0408">Iron</keyword>
<comment type="function">
    <text evidence="12">Catalyzes the conversion of heme O to heme A by two successive hydroxylations of the methyl group at C8. The first hydroxylation forms heme I, the second hydroxylation results in an unstable dihydroxymethyl group, which spontaneously dehydrates, resulting in the formyl group of heme A.</text>
</comment>
<evidence type="ECO:0000313" key="13">
    <source>
        <dbReference type="EMBL" id="GLQ19124.1"/>
    </source>
</evidence>
<feature type="transmembrane region" description="Helical" evidence="12">
    <location>
        <begin position="289"/>
        <end position="311"/>
    </location>
</feature>
<evidence type="ECO:0000256" key="3">
    <source>
        <dbReference type="ARBA" id="ARBA00022692"/>
    </source>
</evidence>
<dbReference type="Pfam" id="PF02628">
    <property type="entry name" value="COX15-CtaA"/>
    <property type="match status" value="1"/>
</dbReference>
<evidence type="ECO:0000256" key="8">
    <source>
        <dbReference type="ARBA" id="ARBA00023133"/>
    </source>
</evidence>
<proteinExistence type="inferred from homology"/>
<evidence type="ECO:0000256" key="5">
    <source>
        <dbReference type="ARBA" id="ARBA00022989"/>
    </source>
</evidence>
<keyword evidence="9 12" id="KW-0472">Membrane</keyword>
<dbReference type="EMBL" id="BSNJ01000001">
    <property type="protein sequence ID" value="GLQ19124.1"/>
    <property type="molecule type" value="Genomic_DNA"/>
</dbReference>
<organism evidence="13 14">
    <name type="scientific">Algimonas porphyrae</name>
    <dbReference type="NCBI Taxonomy" id="1128113"/>
    <lineage>
        <taxon>Bacteria</taxon>
        <taxon>Pseudomonadati</taxon>
        <taxon>Pseudomonadota</taxon>
        <taxon>Alphaproteobacteria</taxon>
        <taxon>Maricaulales</taxon>
        <taxon>Robiginitomaculaceae</taxon>
        <taxon>Algimonas</taxon>
    </lineage>
</organism>
<keyword evidence="4 12" id="KW-0479">Metal-binding</keyword>
<reference evidence="13" key="2">
    <citation type="submission" date="2023-01" db="EMBL/GenBank/DDBJ databases">
        <title>Draft genome sequence of Algimonas porphyrae strain NBRC 108216.</title>
        <authorList>
            <person name="Sun Q."/>
            <person name="Mori K."/>
        </authorList>
    </citation>
    <scope>NUCLEOTIDE SEQUENCE</scope>
    <source>
        <strain evidence="13">NBRC 108216</strain>
    </source>
</reference>
<comment type="cofactor">
    <cofactor evidence="1 12">
        <name>heme b</name>
        <dbReference type="ChEBI" id="CHEBI:60344"/>
    </cofactor>
</comment>
<feature type="transmembrane region" description="Helical" evidence="12">
    <location>
        <begin position="196"/>
        <end position="218"/>
    </location>
</feature>
<evidence type="ECO:0000256" key="9">
    <source>
        <dbReference type="ARBA" id="ARBA00023136"/>
    </source>
</evidence>
<keyword evidence="12" id="KW-1003">Cell membrane</keyword>
<keyword evidence="14" id="KW-1185">Reference proteome</keyword>
<evidence type="ECO:0000256" key="7">
    <source>
        <dbReference type="ARBA" id="ARBA00023004"/>
    </source>
</evidence>
<accession>A0ABQ5UXK0</accession>
<comment type="subcellular location">
    <subcellularLocation>
        <location evidence="12">Cell membrane</location>
        <topology evidence="12">Multi-pass membrane protein</topology>
    </subcellularLocation>
    <subcellularLocation>
        <location evidence="2">Membrane</location>
        <topology evidence="2">Multi-pass membrane protein</topology>
    </subcellularLocation>
</comment>
<evidence type="ECO:0000256" key="11">
    <source>
        <dbReference type="ARBA" id="ARBA00048044"/>
    </source>
</evidence>
<reference evidence="13" key="1">
    <citation type="journal article" date="2014" name="Int. J. Syst. Evol. Microbiol.">
        <title>Complete genome of a new Firmicutes species belonging to the dominant human colonic microbiota ('Ruminococcus bicirculans') reveals two chromosomes and a selective capacity to utilize plant glucans.</title>
        <authorList>
            <consortium name="NISC Comparative Sequencing Program"/>
            <person name="Wegmann U."/>
            <person name="Louis P."/>
            <person name="Goesmann A."/>
            <person name="Henrissat B."/>
            <person name="Duncan S.H."/>
            <person name="Flint H.J."/>
        </authorList>
    </citation>
    <scope>NUCLEOTIDE SEQUENCE</scope>
    <source>
        <strain evidence="13">NBRC 108216</strain>
    </source>
</reference>
<evidence type="ECO:0000256" key="10">
    <source>
        <dbReference type="ARBA" id="ARBA00044501"/>
    </source>
</evidence>
<dbReference type="InterPro" id="IPR003780">
    <property type="entry name" value="COX15/CtaA_fam"/>
</dbReference>
<comment type="catalytic activity">
    <reaction evidence="11">
        <text>Fe(II)-heme o + 2 A + H2O = Fe(II)-heme a + 2 AH2</text>
        <dbReference type="Rhea" id="RHEA:63388"/>
        <dbReference type="ChEBI" id="CHEBI:13193"/>
        <dbReference type="ChEBI" id="CHEBI:15377"/>
        <dbReference type="ChEBI" id="CHEBI:17499"/>
        <dbReference type="ChEBI" id="CHEBI:60530"/>
        <dbReference type="ChEBI" id="CHEBI:61715"/>
        <dbReference type="EC" id="1.17.99.9"/>
    </reaction>
    <physiologicalReaction direction="left-to-right" evidence="11">
        <dbReference type="Rhea" id="RHEA:63389"/>
    </physiologicalReaction>
</comment>
<protein>
    <recommendedName>
        <fullName evidence="12">Heme A synthase</fullName>
        <shortName evidence="12">HAS</shortName>
        <ecNumber evidence="12">1.17.99.9</ecNumber>
    </recommendedName>
    <alternativeName>
        <fullName evidence="12">Cytochrome aa3-controlling protein</fullName>
    </alternativeName>
</protein>
<feature type="transmembrane region" description="Helical" evidence="12">
    <location>
        <begin position="317"/>
        <end position="335"/>
    </location>
</feature>
<feature type="transmembrane region" description="Helical" evidence="12">
    <location>
        <begin position="12"/>
        <end position="33"/>
    </location>
</feature>
<keyword evidence="8 12" id="KW-0350">Heme biosynthesis</keyword>
<dbReference type="PANTHER" id="PTHR23289">
    <property type="entry name" value="CYTOCHROME C OXIDASE ASSEMBLY PROTEIN COX15"/>
    <property type="match status" value="1"/>
</dbReference>
<comment type="subunit">
    <text evidence="12">Interacts with CtaB.</text>
</comment>
<feature type="binding site" description="axial binding residue" evidence="12">
    <location>
        <position position="261"/>
    </location>
    <ligand>
        <name>heme</name>
        <dbReference type="ChEBI" id="CHEBI:30413"/>
    </ligand>
    <ligandPart>
        <name>Fe</name>
        <dbReference type="ChEBI" id="CHEBI:18248"/>
    </ligandPart>
</feature>
<dbReference type="HAMAP" id="MF_01665">
    <property type="entry name" value="HemeA_synth_type2"/>
    <property type="match status" value="1"/>
</dbReference>
<name>A0ABQ5UXK0_9PROT</name>
<gene>
    <name evidence="12 13" type="primary">ctaA</name>
    <name evidence="13" type="ORF">GCM10007854_00790</name>
</gene>
<evidence type="ECO:0000256" key="2">
    <source>
        <dbReference type="ARBA" id="ARBA00004141"/>
    </source>
</evidence>
<evidence type="ECO:0000256" key="4">
    <source>
        <dbReference type="ARBA" id="ARBA00022723"/>
    </source>
</evidence>
<feature type="transmembrane region" description="Helical" evidence="12">
    <location>
        <begin position="259"/>
        <end position="277"/>
    </location>
</feature>
<evidence type="ECO:0000256" key="1">
    <source>
        <dbReference type="ARBA" id="ARBA00001970"/>
    </source>
</evidence>
<feature type="binding site" description="axial binding residue" evidence="12">
    <location>
        <position position="319"/>
    </location>
    <ligand>
        <name>heme</name>
        <dbReference type="ChEBI" id="CHEBI:30413"/>
    </ligand>
    <ligandPart>
        <name>Fe</name>
        <dbReference type="ChEBI" id="CHEBI:18248"/>
    </ligandPart>
</feature>